<dbReference type="Gene3D" id="1.10.3480.10">
    <property type="entry name" value="TorD-like"/>
    <property type="match status" value="1"/>
</dbReference>
<protein>
    <submittedName>
        <fullName evidence="2">Nitrate reductase molybdenum cofactor assembly chaperone</fullName>
    </submittedName>
</protein>
<reference evidence="2 3" key="1">
    <citation type="journal article" date="2019" name="Int. J. Syst. Evol. Microbiol.">
        <title>The Global Catalogue of Microorganisms (GCM) 10K type strain sequencing project: providing services to taxonomists for standard genome sequencing and annotation.</title>
        <authorList>
            <consortium name="The Broad Institute Genomics Platform"/>
            <consortium name="The Broad Institute Genome Sequencing Center for Infectious Disease"/>
            <person name="Wu L."/>
            <person name="Ma J."/>
        </authorList>
    </citation>
    <scope>NUCLEOTIDE SEQUENCE [LARGE SCALE GENOMIC DNA]</scope>
    <source>
        <strain evidence="2 3">JCM 14322</strain>
    </source>
</reference>
<dbReference type="Pfam" id="PF02613">
    <property type="entry name" value="Nitrate_red_del"/>
    <property type="match status" value="1"/>
</dbReference>
<comment type="caution">
    <text evidence="2">The sequence shown here is derived from an EMBL/GenBank/DDBJ whole genome shotgun (WGS) entry which is preliminary data.</text>
</comment>
<dbReference type="PANTHER" id="PTHR43680:SF2">
    <property type="entry name" value="NITRATE REDUCTASE MOLYBDENUM COFACTOR ASSEMBLY CHAPERONE NARJ"/>
    <property type="match status" value="1"/>
</dbReference>
<dbReference type="InterPro" id="IPR003765">
    <property type="entry name" value="NO3_reductase_chaperone_NarJ"/>
</dbReference>
<gene>
    <name evidence="2" type="primary">narJ</name>
    <name evidence="2" type="ORF">GCM10009749_11210</name>
</gene>
<evidence type="ECO:0000256" key="1">
    <source>
        <dbReference type="ARBA" id="ARBA00023063"/>
    </source>
</evidence>
<evidence type="ECO:0000313" key="2">
    <source>
        <dbReference type="EMBL" id="GAA1804833.1"/>
    </source>
</evidence>
<proteinExistence type="predicted"/>
<sequence>MTPRSSPRMPPQIQLRNMPEPLQPVTLTAEQRARAHMIASLLLDYPDGAFHERMPQLAASVAGLPAPIEAAFTAFIEAADAAGPEQLAQDYVVTFDLKRKCCLYLSYYAAGDTRKRGTALVTFLDAYRAAGWEFDADELPDFLPAVLEFSAVSDSPVAEQLLAAHRDGIEVLRAALLAQQSPWARVVEAVCLSLPEIDEAARDRVLALVNEGPPTETVGLSFGAPTFLGNLAPFAPGGAANEEVRV</sequence>
<dbReference type="InterPro" id="IPR020945">
    <property type="entry name" value="DMSO/NO3_reduct_chaperone"/>
</dbReference>
<name>A0ABN2LZY6_9MICO</name>
<organism evidence="2 3">
    <name type="scientific">Agromyces neolithicus</name>
    <dbReference type="NCBI Taxonomy" id="269420"/>
    <lineage>
        <taxon>Bacteria</taxon>
        <taxon>Bacillati</taxon>
        <taxon>Actinomycetota</taxon>
        <taxon>Actinomycetes</taxon>
        <taxon>Micrococcales</taxon>
        <taxon>Microbacteriaceae</taxon>
        <taxon>Agromyces</taxon>
    </lineage>
</organism>
<dbReference type="SUPFAM" id="SSF89155">
    <property type="entry name" value="TorD-like"/>
    <property type="match status" value="1"/>
</dbReference>
<keyword evidence="3" id="KW-1185">Reference proteome</keyword>
<dbReference type="RefSeq" id="WP_344294301.1">
    <property type="nucleotide sequence ID" value="NZ_BAAANJ010000004.1"/>
</dbReference>
<dbReference type="EMBL" id="BAAANJ010000004">
    <property type="protein sequence ID" value="GAA1804833.1"/>
    <property type="molecule type" value="Genomic_DNA"/>
</dbReference>
<keyword evidence="1" id="KW-0534">Nitrate assimilation</keyword>
<dbReference type="Proteomes" id="UP001500002">
    <property type="component" value="Unassembled WGS sequence"/>
</dbReference>
<dbReference type="InterPro" id="IPR036411">
    <property type="entry name" value="TorD-like_sf"/>
</dbReference>
<dbReference type="NCBIfam" id="TIGR00684">
    <property type="entry name" value="narJ"/>
    <property type="match status" value="1"/>
</dbReference>
<dbReference type="PANTHER" id="PTHR43680">
    <property type="entry name" value="NITRATE REDUCTASE MOLYBDENUM COFACTOR ASSEMBLY CHAPERONE"/>
    <property type="match status" value="1"/>
</dbReference>
<accession>A0ABN2LZY6</accession>
<evidence type="ECO:0000313" key="3">
    <source>
        <dbReference type="Proteomes" id="UP001500002"/>
    </source>
</evidence>